<dbReference type="Proteomes" id="UP001256827">
    <property type="component" value="Chromosome"/>
</dbReference>
<reference evidence="4 5" key="1">
    <citation type="submission" date="2023-09" db="EMBL/GenBank/DDBJ databases">
        <title>Complete Genome and Methylome dissection of Bacillus brevis NEB573 original source of BbsI restriction endonuclease.</title>
        <authorList>
            <person name="Fomenkov A."/>
            <person name="Roberts R.D."/>
        </authorList>
    </citation>
    <scope>NUCLEOTIDE SEQUENCE [LARGE SCALE GENOMIC DNA]</scope>
    <source>
        <strain evidence="4 5">NEB573</strain>
    </source>
</reference>
<protein>
    <submittedName>
        <fullName evidence="4">DUF308 domain-containing protein</fullName>
    </submittedName>
</protein>
<feature type="transmembrane region" description="Helical" evidence="1">
    <location>
        <begin position="21"/>
        <end position="48"/>
    </location>
</feature>
<name>A0ABY9T6Z0_BREBE</name>
<dbReference type="InterPro" id="IPR057798">
    <property type="entry name" value="PH_YqeB"/>
</dbReference>
<keyword evidence="1" id="KW-1133">Transmembrane helix</keyword>
<dbReference type="Pfam" id="PF23494">
    <property type="entry name" value="bPH_10"/>
    <property type="match status" value="1"/>
</dbReference>
<dbReference type="EMBL" id="CP134050">
    <property type="protein sequence ID" value="WNC15855.1"/>
    <property type="molecule type" value="Genomic_DNA"/>
</dbReference>
<evidence type="ECO:0000259" key="2">
    <source>
        <dbReference type="Pfam" id="PF23493"/>
    </source>
</evidence>
<feature type="domain" description="YqeB PH" evidence="3">
    <location>
        <begin position="13"/>
        <end position="162"/>
    </location>
</feature>
<evidence type="ECO:0000259" key="3">
    <source>
        <dbReference type="Pfam" id="PF23494"/>
    </source>
</evidence>
<keyword evidence="1" id="KW-0472">Membrane</keyword>
<evidence type="ECO:0000313" key="4">
    <source>
        <dbReference type="EMBL" id="WNC15855.1"/>
    </source>
</evidence>
<proteinExistence type="predicted"/>
<organism evidence="4 5">
    <name type="scientific">Brevibacillus brevis</name>
    <name type="common">Bacillus brevis</name>
    <dbReference type="NCBI Taxonomy" id="1393"/>
    <lineage>
        <taxon>Bacteria</taxon>
        <taxon>Bacillati</taxon>
        <taxon>Bacillota</taxon>
        <taxon>Bacilli</taxon>
        <taxon>Bacillales</taxon>
        <taxon>Paenibacillaceae</taxon>
        <taxon>Brevibacillus</taxon>
    </lineage>
</organism>
<evidence type="ECO:0000313" key="5">
    <source>
        <dbReference type="Proteomes" id="UP001256827"/>
    </source>
</evidence>
<accession>A0ABY9T6Z0</accession>
<gene>
    <name evidence="4" type="ORF">RGB73_05850</name>
</gene>
<dbReference type="RefSeq" id="WP_310770000.1">
    <property type="nucleotide sequence ID" value="NZ_CP134050.1"/>
</dbReference>
<keyword evidence="1" id="KW-0812">Transmembrane</keyword>
<evidence type="ECO:0000256" key="1">
    <source>
        <dbReference type="SAM" id="Phobius"/>
    </source>
</evidence>
<dbReference type="InterPro" id="IPR056411">
    <property type="entry name" value="CysS_C"/>
</dbReference>
<keyword evidence="5" id="KW-1185">Reference proteome</keyword>
<feature type="domain" description="Cysteinyl-tRNA ligase anticodon binding" evidence="2">
    <location>
        <begin position="179"/>
        <end position="229"/>
    </location>
</feature>
<dbReference type="Pfam" id="PF23493">
    <property type="entry name" value="CysS_C"/>
    <property type="match status" value="1"/>
</dbReference>
<sequence>MIKSQPSNNHPSVIGFTTIERIFVLVIPPVLGLILGYFLPAIAEWAAGLPWFPFQGPLELVASVHGKWITIVTTFIGLVAGMWLSDLVIKESLFITVTDDKVVLKIKGSVQRFSRSDIDAVFIDGKNLVLLGNAGQELAREPYESTPAKIGDTFVKHRYPWSFAGDPYETEYRLWVDDTPDLPPALNALLRAREQALQKEDVESAREIQREAGKLGIMVRDRGKFQYWRNPSKENRG</sequence>
<feature type="transmembrane region" description="Helical" evidence="1">
    <location>
        <begin position="68"/>
        <end position="89"/>
    </location>
</feature>